<evidence type="ECO:0000259" key="5">
    <source>
        <dbReference type="PROSITE" id="PS51387"/>
    </source>
</evidence>
<dbReference type="Gene3D" id="3.30.465.10">
    <property type="match status" value="1"/>
</dbReference>
<keyword evidence="7" id="KW-1185">Reference proteome</keyword>
<organism evidence="6 7">
    <name type="scientific">Albimonas pacifica</name>
    <dbReference type="NCBI Taxonomy" id="1114924"/>
    <lineage>
        <taxon>Bacteria</taxon>
        <taxon>Pseudomonadati</taxon>
        <taxon>Pseudomonadota</taxon>
        <taxon>Alphaproteobacteria</taxon>
        <taxon>Rhodobacterales</taxon>
        <taxon>Paracoccaceae</taxon>
        <taxon>Albimonas</taxon>
    </lineage>
</organism>
<dbReference type="Pfam" id="PF02913">
    <property type="entry name" value="FAD-oxidase_C"/>
    <property type="match status" value="1"/>
</dbReference>
<dbReference type="AlphaFoldDB" id="A0A1I3F2T1"/>
<dbReference type="SUPFAM" id="SSF55103">
    <property type="entry name" value="FAD-linked oxidases, C-terminal domain"/>
    <property type="match status" value="1"/>
</dbReference>
<dbReference type="InterPro" id="IPR051264">
    <property type="entry name" value="FAD-oxidored/transferase_4"/>
</dbReference>
<proteinExistence type="inferred from homology"/>
<dbReference type="InterPro" id="IPR016164">
    <property type="entry name" value="FAD-linked_Oxase-like_C"/>
</dbReference>
<dbReference type="STRING" id="1114924.SAMN05216258_10430"/>
<dbReference type="InterPro" id="IPR004113">
    <property type="entry name" value="FAD-bd_oxidored_4_C"/>
</dbReference>
<sequence>MPELRAPTPAFLDGLRELLGPAGLREGADAAPYLRDMRDIAPGRAAAVLRPGTVEEAAEIVRRCAEARVGLVPHAGGTGLVGGQLRPEGVEGMVVSTERLNRVREVNPDDDVMIVEAGVILADAQAAAEAAGRLFPLSIASEGSARIGGVLGTNAGGLNVLRYGMARDLCLGVEAVLPDGSILRSLKRLRKDNTGYDLRGLLIGSEGTLGLVTAACLRLFPRPAEQQAAFVAVTSPDAALALLHHVRAAVGEQLSAFELLSGVGIGFALEHVAGTRCPVDPVPEWSVLMEVGGGEGIGEALEGALATAFEAGLATDGALSQSDQQRADFWRLRESIPEGNRKVGSVASHDISLPLSRVARFMEEAAPALRAIAPDLRLNPFGHLGDGNLHYNLFPAVGRTRDEYAQAKGALTRVVHDLTHAHGGSISAEHGIGRFKAEDLVRYGDPAKLAAMRAIKAALDPHGIMNPGAVLG</sequence>
<dbReference type="OrthoDB" id="9811557at2"/>
<keyword evidence="3" id="KW-0285">Flavoprotein</keyword>
<protein>
    <submittedName>
        <fullName evidence="6">FAD/FMN-containing dehydrogenase</fullName>
    </submittedName>
</protein>
<evidence type="ECO:0000313" key="7">
    <source>
        <dbReference type="Proteomes" id="UP000199377"/>
    </source>
</evidence>
<dbReference type="SUPFAM" id="SSF56176">
    <property type="entry name" value="FAD-binding/transporter-associated domain-like"/>
    <property type="match status" value="1"/>
</dbReference>
<evidence type="ECO:0000256" key="1">
    <source>
        <dbReference type="ARBA" id="ARBA00001974"/>
    </source>
</evidence>
<dbReference type="PROSITE" id="PS51387">
    <property type="entry name" value="FAD_PCMH"/>
    <property type="match status" value="1"/>
</dbReference>
<comment type="cofactor">
    <cofactor evidence="1">
        <name>FAD</name>
        <dbReference type="ChEBI" id="CHEBI:57692"/>
    </cofactor>
</comment>
<dbReference type="InterPro" id="IPR036318">
    <property type="entry name" value="FAD-bd_PCMH-like_sf"/>
</dbReference>
<gene>
    <name evidence="6" type="ORF">SAMN05216258_10430</name>
</gene>
<dbReference type="Gene3D" id="3.30.70.2740">
    <property type="match status" value="1"/>
</dbReference>
<dbReference type="RefSeq" id="WP_092859344.1">
    <property type="nucleotide sequence ID" value="NZ_FOQH01000004.1"/>
</dbReference>
<feature type="domain" description="FAD-binding PCMH-type" evidence="5">
    <location>
        <begin position="40"/>
        <end position="222"/>
    </location>
</feature>
<reference evidence="6 7" key="1">
    <citation type="submission" date="2016-10" db="EMBL/GenBank/DDBJ databases">
        <authorList>
            <person name="de Groot N.N."/>
        </authorList>
    </citation>
    <scope>NUCLEOTIDE SEQUENCE [LARGE SCALE GENOMIC DNA]</scope>
    <source>
        <strain evidence="6 7">CGMCC 1.11030</strain>
    </source>
</reference>
<dbReference type="GO" id="GO:0022904">
    <property type="term" value="P:respiratory electron transport chain"/>
    <property type="evidence" value="ECO:0007669"/>
    <property type="project" value="TreeGrafter"/>
</dbReference>
<dbReference type="FunFam" id="1.10.45.10:FF:000001">
    <property type="entry name" value="D-lactate dehydrogenase mitochondrial"/>
    <property type="match status" value="1"/>
</dbReference>
<dbReference type="Gene3D" id="3.30.43.10">
    <property type="entry name" value="Uridine Diphospho-n-acetylenolpyruvylglucosamine Reductase, domain 2"/>
    <property type="match status" value="1"/>
</dbReference>
<dbReference type="Gene3D" id="3.30.70.2190">
    <property type="match status" value="1"/>
</dbReference>
<comment type="similarity">
    <text evidence="2">Belongs to the FAD-binding oxidoreductase/transferase type 4 family.</text>
</comment>
<dbReference type="InterPro" id="IPR016166">
    <property type="entry name" value="FAD-bd_PCMH"/>
</dbReference>
<dbReference type="PANTHER" id="PTHR43716">
    <property type="entry name" value="D-2-HYDROXYGLUTARATE DEHYDROGENASE, MITOCHONDRIAL"/>
    <property type="match status" value="1"/>
</dbReference>
<evidence type="ECO:0000313" key="6">
    <source>
        <dbReference type="EMBL" id="SFI05502.1"/>
    </source>
</evidence>
<dbReference type="InterPro" id="IPR016169">
    <property type="entry name" value="FAD-bd_PCMH_sub2"/>
</dbReference>
<dbReference type="InterPro" id="IPR016167">
    <property type="entry name" value="FAD-bd_PCMH_sub1"/>
</dbReference>
<dbReference type="InterPro" id="IPR006094">
    <property type="entry name" value="Oxid_FAD_bind_N"/>
</dbReference>
<evidence type="ECO:0000256" key="2">
    <source>
        <dbReference type="ARBA" id="ARBA00008000"/>
    </source>
</evidence>
<dbReference type="EMBL" id="FOQH01000004">
    <property type="protein sequence ID" value="SFI05502.1"/>
    <property type="molecule type" value="Genomic_DNA"/>
</dbReference>
<dbReference type="Pfam" id="PF01565">
    <property type="entry name" value="FAD_binding_4"/>
    <property type="match status" value="1"/>
</dbReference>
<dbReference type="GO" id="GO:0003824">
    <property type="term" value="F:catalytic activity"/>
    <property type="evidence" value="ECO:0007669"/>
    <property type="project" value="InterPro"/>
</dbReference>
<evidence type="ECO:0000256" key="4">
    <source>
        <dbReference type="ARBA" id="ARBA00022827"/>
    </source>
</evidence>
<name>A0A1I3F2T1_9RHOB</name>
<evidence type="ECO:0000256" key="3">
    <source>
        <dbReference type="ARBA" id="ARBA00022630"/>
    </source>
</evidence>
<dbReference type="PANTHER" id="PTHR43716:SF2">
    <property type="entry name" value="BLL6224 PROTEIN"/>
    <property type="match status" value="1"/>
</dbReference>
<accession>A0A1I3F2T1</accession>
<dbReference type="Gene3D" id="1.10.45.10">
    <property type="entry name" value="Vanillyl-alcohol Oxidase, Chain A, domain 4"/>
    <property type="match status" value="1"/>
</dbReference>
<dbReference type="InterPro" id="IPR016171">
    <property type="entry name" value="Vanillyl_alc_oxidase_C-sub2"/>
</dbReference>
<keyword evidence="4" id="KW-0274">FAD</keyword>
<dbReference type="GO" id="GO:0071949">
    <property type="term" value="F:FAD binding"/>
    <property type="evidence" value="ECO:0007669"/>
    <property type="project" value="InterPro"/>
</dbReference>
<dbReference type="Proteomes" id="UP000199377">
    <property type="component" value="Unassembled WGS sequence"/>
</dbReference>